<dbReference type="PANTHER" id="PTHR23235:SF60">
    <property type="entry name" value="STRIPE, ISOFORM D"/>
    <property type="match status" value="1"/>
</dbReference>
<dbReference type="InterPro" id="IPR013087">
    <property type="entry name" value="Znf_C2H2_type"/>
</dbReference>
<comment type="caution">
    <text evidence="13">The sequence shown here is derived from an EMBL/GenBank/DDBJ whole genome shotgun (WGS) entry which is preliminary data.</text>
</comment>
<dbReference type="GO" id="GO:0000978">
    <property type="term" value="F:RNA polymerase II cis-regulatory region sequence-specific DNA binding"/>
    <property type="evidence" value="ECO:0007669"/>
    <property type="project" value="TreeGrafter"/>
</dbReference>
<keyword evidence="4 10" id="KW-0863">Zinc-finger</keyword>
<evidence type="ECO:0000256" key="8">
    <source>
        <dbReference type="ARBA" id="ARBA00023163"/>
    </source>
</evidence>
<protein>
    <recommendedName>
        <fullName evidence="12">C2H2-type domain-containing protein</fullName>
    </recommendedName>
</protein>
<keyword evidence="2" id="KW-0479">Metal-binding</keyword>
<dbReference type="OrthoDB" id="10018191at2759"/>
<evidence type="ECO:0000256" key="3">
    <source>
        <dbReference type="ARBA" id="ARBA00022737"/>
    </source>
</evidence>
<gene>
    <name evidence="13" type="ORF">CBOVIS_LOCUS11171</name>
</gene>
<evidence type="ECO:0000256" key="1">
    <source>
        <dbReference type="ARBA" id="ARBA00004123"/>
    </source>
</evidence>
<feature type="domain" description="C2H2-type" evidence="12">
    <location>
        <begin position="198"/>
        <end position="227"/>
    </location>
</feature>
<evidence type="ECO:0000256" key="10">
    <source>
        <dbReference type="PROSITE-ProRule" id="PRU00042"/>
    </source>
</evidence>
<sequence length="284" mass="32109">MLGLSASMFQFSPVIDHFIQTLIKDGTFADLAIDPKPPTIDVDSIELLPDDDSVKKDARIDEKMLNSQSTPQSTGISPNSALDSGTTPENVMSNHKAVSKKISIRVPLRSPILQLNTIGANALAGISHIFPYCNLFEQPNAEPVKEYSFHQVLHIGNNILDDTDYDFQSTSRDMTSVESSNETKDAVKSNRSLHEKAYKCPKIDCDRRFSRSDELSRHIRVHTGQKPFHCWICMRSFSRSDHLTTHVRTHTGEKPFSCEVCGRKFARSDERRRHTKIHNEEVDL</sequence>
<feature type="domain" description="C2H2-type" evidence="12">
    <location>
        <begin position="256"/>
        <end position="283"/>
    </location>
</feature>
<dbReference type="PANTHER" id="PTHR23235">
    <property type="entry name" value="KRUEPPEL-LIKE TRANSCRIPTION FACTOR"/>
    <property type="match status" value="1"/>
</dbReference>
<dbReference type="Pfam" id="PF00096">
    <property type="entry name" value="zf-C2H2"/>
    <property type="match status" value="3"/>
</dbReference>
<dbReference type="GO" id="GO:0000981">
    <property type="term" value="F:DNA-binding transcription factor activity, RNA polymerase II-specific"/>
    <property type="evidence" value="ECO:0007669"/>
    <property type="project" value="TreeGrafter"/>
</dbReference>
<dbReference type="FunFam" id="3.30.160.60:FF:000064">
    <property type="entry name" value="Early growth response protein 3"/>
    <property type="match status" value="1"/>
</dbReference>
<keyword evidence="9" id="KW-0539">Nucleus</keyword>
<evidence type="ECO:0000313" key="14">
    <source>
        <dbReference type="Proteomes" id="UP000494206"/>
    </source>
</evidence>
<dbReference type="PROSITE" id="PS50157">
    <property type="entry name" value="ZINC_FINGER_C2H2_2"/>
    <property type="match status" value="3"/>
</dbReference>
<evidence type="ECO:0000256" key="5">
    <source>
        <dbReference type="ARBA" id="ARBA00022833"/>
    </source>
</evidence>
<evidence type="ECO:0000256" key="7">
    <source>
        <dbReference type="ARBA" id="ARBA00023125"/>
    </source>
</evidence>
<evidence type="ECO:0000256" key="11">
    <source>
        <dbReference type="SAM" id="MobiDB-lite"/>
    </source>
</evidence>
<name>A0A8S1FAY2_9PELO</name>
<organism evidence="13 14">
    <name type="scientific">Caenorhabditis bovis</name>
    <dbReference type="NCBI Taxonomy" id="2654633"/>
    <lineage>
        <taxon>Eukaryota</taxon>
        <taxon>Metazoa</taxon>
        <taxon>Ecdysozoa</taxon>
        <taxon>Nematoda</taxon>
        <taxon>Chromadorea</taxon>
        <taxon>Rhabditida</taxon>
        <taxon>Rhabditina</taxon>
        <taxon>Rhabditomorpha</taxon>
        <taxon>Rhabditoidea</taxon>
        <taxon>Rhabditidae</taxon>
        <taxon>Peloderinae</taxon>
        <taxon>Caenorhabditis</taxon>
    </lineage>
</organism>
<dbReference type="PROSITE" id="PS00028">
    <property type="entry name" value="ZINC_FINGER_C2H2_1"/>
    <property type="match status" value="3"/>
</dbReference>
<evidence type="ECO:0000256" key="2">
    <source>
        <dbReference type="ARBA" id="ARBA00022723"/>
    </source>
</evidence>
<dbReference type="InterPro" id="IPR036236">
    <property type="entry name" value="Znf_C2H2_sf"/>
</dbReference>
<dbReference type="Gene3D" id="3.30.160.60">
    <property type="entry name" value="Classic Zinc Finger"/>
    <property type="match status" value="3"/>
</dbReference>
<keyword evidence="8" id="KW-0804">Transcription</keyword>
<dbReference type="EMBL" id="CADEPM010000008">
    <property type="protein sequence ID" value="CAB3409530.1"/>
    <property type="molecule type" value="Genomic_DNA"/>
</dbReference>
<evidence type="ECO:0000259" key="12">
    <source>
        <dbReference type="PROSITE" id="PS50157"/>
    </source>
</evidence>
<keyword evidence="3" id="KW-0677">Repeat</keyword>
<keyword evidence="7" id="KW-0238">DNA-binding</keyword>
<feature type="compositionally biased region" description="Polar residues" evidence="11">
    <location>
        <begin position="65"/>
        <end position="91"/>
    </location>
</feature>
<evidence type="ECO:0000313" key="13">
    <source>
        <dbReference type="EMBL" id="CAB3409530.1"/>
    </source>
</evidence>
<evidence type="ECO:0000256" key="6">
    <source>
        <dbReference type="ARBA" id="ARBA00023015"/>
    </source>
</evidence>
<dbReference type="GO" id="GO:0008270">
    <property type="term" value="F:zinc ion binding"/>
    <property type="evidence" value="ECO:0007669"/>
    <property type="project" value="UniProtKB-KW"/>
</dbReference>
<feature type="region of interest" description="Disordered" evidence="11">
    <location>
        <begin position="63"/>
        <end position="91"/>
    </location>
</feature>
<keyword evidence="14" id="KW-1185">Reference proteome</keyword>
<evidence type="ECO:0000256" key="4">
    <source>
        <dbReference type="ARBA" id="ARBA00022771"/>
    </source>
</evidence>
<dbReference type="Proteomes" id="UP000494206">
    <property type="component" value="Unassembled WGS sequence"/>
</dbReference>
<evidence type="ECO:0000256" key="9">
    <source>
        <dbReference type="ARBA" id="ARBA00023242"/>
    </source>
</evidence>
<keyword evidence="6" id="KW-0805">Transcription regulation</keyword>
<dbReference type="AlphaFoldDB" id="A0A8S1FAY2"/>
<dbReference type="GO" id="GO:0005634">
    <property type="term" value="C:nucleus"/>
    <property type="evidence" value="ECO:0007669"/>
    <property type="project" value="UniProtKB-SubCell"/>
</dbReference>
<accession>A0A8S1FAY2</accession>
<dbReference type="SUPFAM" id="SSF57667">
    <property type="entry name" value="beta-beta-alpha zinc fingers"/>
    <property type="match status" value="2"/>
</dbReference>
<comment type="subcellular location">
    <subcellularLocation>
        <location evidence="1">Nucleus</location>
    </subcellularLocation>
</comment>
<proteinExistence type="predicted"/>
<reference evidence="13 14" key="1">
    <citation type="submission" date="2020-04" db="EMBL/GenBank/DDBJ databases">
        <authorList>
            <person name="Laetsch R D."/>
            <person name="Stevens L."/>
            <person name="Kumar S."/>
            <person name="Blaxter L. M."/>
        </authorList>
    </citation>
    <scope>NUCLEOTIDE SEQUENCE [LARGE SCALE GENOMIC DNA]</scope>
</reference>
<dbReference type="SMART" id="SM00355">
    <property type="entry name" value="ZnF_C2H2"/>
    <property type="match status" value="3"/>
</dbReference>
<feature type="domain" description="C2H2-type" evidence="12">
    <location>
        <begin position="228"/>
        <end position="255"/>
    </location>
</feature>
<keyword evidence="5" id="KW-0862">Zinc</keyword>